<dbReference type="GO" id="GO:0016616">
    <property type="term" value="F:oxidoreductase activity, acting on the CH-OH group of donors, NAD or NADP as acceptor"/>
    <property type="evidence" value="ECO:0007669"/>
    <property type="project" value="TreeGrafter"/>
</dbReference>
<dbReference type="Pfam" id="PF13561">
    <property type="entry name" value="adh_short_C2"/>
    <property type="match status" value="1"/>
</dbReference>
<evidence type="ECO:0008006" key="4">
    <source>
        <dbReference type="Google" id="ProtNLM"/>
    </source>
</evidence>
<reference evidence="2 3" key="1">
    <citation type="submission" date="2013-07" db="EMBL/GenBank/DDBJ databases">
        <title>Completed genome of Sphingomonas sanxanigenens NX02.</title>
        <authorList>
            <person name="Ma T."/>
            <person name="Huang H."/>
            <person name="Wu M."/>
            <person name="Li X."/>
            <person name="Li G."/>
        </authorList>
    </citation>
    <scope>NUCLEOTIDE SEQUENCE [LARGE SCALE GENOMIC DNA]</scope>
    <source>
        <strain evidence="2 3">NX02</strain>
    </source>
</reference>
<dbReference type="InterPro" id="IPR036291">
    <property type="entry name" value="NAD(P)-bd_dom_sf"/>
</dbReference>
<keyword evidence="3" id="KW-1185">Reference proteome</keyword>
<dbReference type="FunFam" id="3.40.50.720:FF:000084">
    <property type="entry name" value="Short-chain dehydrogenase reductase"/>
    <property type="match status" value="1"/>
</dbReference>
<dbReference type="PRINTS" id="PR00080">
    <property type="entry name" value="SDRFAMILY"/>
</dbReference>
<dbReference type="KEGG" id="ssan:NX02_06305"/>
<organism evidence="2 3">
    <name type="scientific">Sphingomonas sanxanigenens DSM 19645 = NX02</name>
    <dbReference type="NCBI Taxonomy" id="1123269"/>
    <lineage>
        <taxon>Bacteria</taxon>
        <taxon>Pseudomonadati</taxon>
        <taxon>Pseudomonadota</taxon>
        <taxon>Alphaproteobacteria</taxon>
        <taxon>Sphingomonadales</taxon>
        <taxon>Sphingomonadaceae</taxon>
        <taxon>Sphingomonas</taxon>
    </lineage>
</organism>
<sequence>MGRSIVEAFVAEGARVLIADLEPAEGEVAAIHLDVTSAGGWAAAVGRILAMWGGVDILINNAGVASSLVQIGDRTPDEWDRMMQVNAKGCFLGTQAVLPAFCAQGGGTIVNVSSVAGLGQSQIMDPAYARSKAALAMLTKVTAAQHAAEGIRCNAVHPGPIDSGVARMAYADAEAFRRRISRIPMGRFGSMDEIVAAILFLACDESSYITGVSLAVDGGALVQ</sequence>
<dbReference type="EMBL" id="CP006644">
    <property type="protein sequence ID" value="AHE52991.1"/>
    <property type="molecule type" value="Genomic_DNA"/>
</dbReference>
<dbReference type="STRING" id="1123269.NX02_06305"/>
<dbReference type="HOGENOM" id="CLU_010194_1_0_5"/>
<dbReference type="Proteomes" id="UP000018851">
    <property type="component" value="Chromosome"/>
</dbReference>
<dbReference type="CDD" id="cd05233">
    <property type="entry name" value="SDR_c"/>
    <property type="match status" value="1"/>
</dbReference>
<dbReference type="AlphaFoldDB" id="W0A7C9"/>
<dbReference type="InterPro" id="IPR002347">
    <property type="entry name" value="SDR_fam"/>
</dbReference>
<evidence type="ECO:0000256" key="1">
    <source>
        <dbReference type="ARBA" id="ARBA00006484"/>
    </source>
</evidence>
<dbReference type="SUPFAM" id="SSF51735">
    <property type="entry name" value="NAD(P)-binding Rossmann-fold domains"/>
    <property type="match status" value="1"/>
</dbReference>
<dbReference type="eggNOG" id="COG1028">
    <property type="taxonomic scope" value="Bacteria"/>
</dbReference>
<dbReference type="PRINTS" id="PR00081">
    <property type="entry name" value="GDHRDH"/>
</dbReference>
<name>W0A7C9_9SPHN</name>
<evidence type="ECO:0000313" key="3">
    <source>
        <dbReference type="Proteomes" id="UP000018851"/>
    </source>
</evidence>
<evidence type="ECO:0000313" key="2">
    <source>
        <dbReference type="EMBL" id="AHE52991.1"/>
    </source>
</evidence>
<comment type="similarity">
    <text evidence="1">Belongs to the short-chain dehydrogenases/reductases (SDR) family.</text>
</comment>
<accession>W0A7C9</accession>
<dbReference type="PATRIC" id="fig|1123269.5.peg.1219"/>
<gene>
    <name evidence="2" type="ORF">NX02_06305</name>
</gene>
<dbReference type="Gene3D" id="3.40.50.720">
    <property type="entry name" value="NAD(P)-binding Rossmann-like Domain"/>
    <property type="match status" value="1"/>
</dbReference>
<dbReference type="PANTHER" id="PTHR42760">
    <property type="entry name" value="SHORT-CHAIN DEHYDROGENASES/REDUCTASES FAMILY MEMBER"/>
    <property type="match status" value="1"/>
</dbReference>
<proteinExistence type="inferred from homology"/>
<protein>
    <recommendedName>
        <fullName evidence="4">Short-chain dehydrogenase</fullName>
    </recommendedName>
</protein>